<accession>A0A410P229</accession>
<evidence type="ECO:0000313" key="2">
    <source>
        <dbReference type="EMBL" id="QAT16247.1"/>
    </source>
</evidence>
<feature type="transmembrane region" description="Helical" evidence="1">
    <location>
        <begin position="69"/>
        <end position="92"/>
    </location>
</feature>
<name>A0A410P229_VELA1</name>
<dbReference type="AlphaFoldDB" id="A0A410P229"/>
<keyword evidence="1" id="KW-0812">Transmembrane</keyword>
<proteinExistence type="predicted"/>
<dbReference type="EMBL" id="CP019384">
    <property type="protein sequence ID" value="QAT16247.1"/>
    <property type="molecule type" value="Genomic_DNA"/>
</dbReference>
<keyword evidence="1" id="KW-1133">Transmembrane helix</keyword>
<evidence type="ECO:0000256" key="1">
    <source>
        <dbReference type="SAM" id="Phobius"/>
    </source>
</evidence>
<dbReference type="Proteomes" id="UP000287243">
    <property type="component" value="Chromosome"/>
</dbReference>
<keyword evidence="1" id="KW-0472">Membrane</keyword>
<dbReference type="KEGG" id="vai:BU251_00085"/>
<organism evidence="2 3">
    <name type="scientific">Velamenicoccus archaeovorus</name>
    <dbReference type="NCBI Taxonomy" id="1930593"/>
    <lineage>
        <taxon>Bacteria</taxon>
        <taxon>Pseudomonadati</taxon>
        <taxon>Candidatus Omnitrophota</taxon>
        <taxon>Candidatus Velamenicoccus</taxon>
    </lineage>
</organism>
<gene>
    <name evidence="2" type="ORF">BU251_00085</name>
</gene>
<reference evidence="2 3" key="1">
    <citation type="submission" date="2017-01" db="EMBL/GenBank/DDBJ databases">
        <title>First insights into the biology of 'candidatus Vampirococcus archaeovorus'.</title>
        <authorList>
            <person name="Kizina J."/>
            <person name="Jordan S."/>
            <person name="Stueber K."/>
            <person name="Reinhardt R."/>
            <person name="Harder J."/>
        </authorList>
    </citation>
    <scope>NUCLEOTIDE SEQUENCE [LARGE SCALE GENOMIC DNA]</scope>
    <source>
        <strain evidence="2 3">LiM</strain>
    </source>
</reference>
<keyword evidence="3" id="KW-1185">Reference proteome</keyword>
<sequence>MKNATETKNIFGIFCPYWVVRQIFPAAESFNADFLKEKHERFGNFFLGFVMSLKKFLKRSVWTISGQSIIEYFVLLVAIAALTIVGSSAFYAKMQRSSGYVLNYSVGQMKQSNLNTFSLGGVTPGGWTNTTI</sequence>
<evidence type="ECO:0000313" key="3">
    <source>
        <dbReference type="Proteomes" id="UP000287243"/>
    </source>
</evidence>
<protein>
    <submittedName>
        <fullName evidence="2">Uncharacterized protein</fullName>
    </submittedName>
</protein>